<name>A0A1I1C077_9PSEU</name>
<keyword evidence="3" id="KW-1185">Reference proteome</keyword>
<gene>
    <name evidence="2" type="ORF">SAMN05216266_1188</name>
</gene>
<evidence type="ECO:0000256" key="1">
    <source>
        <dbReference type="SAM" id="SignalP"/>
    </source>
</evidence>
<dbReference type="AlphaFoldDB" id="A0A1I1C077"/>
<accession>A0A1I1C077</accession>
<feature type="chain" id="PRO_5017475478" evidence="1">
    <location>
        <begin position="29"/>
        <end position="155"/>
    </location>
</feature>
<evidence type="ECO:0000313" key="2">
    <source>
        <dbReference type="EMBL" id="SFB54318.1"/>
    </source>
</evidence>
<dbReference type="EMBL" id="FOKG01000018">
    <property type="protein sequence ID" value="SFB54318.1"/>
    <property type="molecule type" value="Genomic_DNA"/>
</dbReference>
<organism evidence="2 3">
    <name type="scientific">Amycolatopsis marina</name>
    <dbReference type="NCBI Taxonomy" id="490629"/>
    <lineage>
        <taxon>Bacteria</taxon>
        <taxon>Bacillati</taxon>
        <taxon>Actinomycetota</taxon>
        <taxon>Actinomycetes</taxon>
        <taxon>Pseudonocardiales</taxon>
        <taxon>Pseudonocardiaceae</taxon>
        <taxon>Amycolatopsis</taxon>
    </lineage>
</organism>
<keyword evidence="1" id="KW-0732">Signal</keyword>
<dbReference type="STRING" id="490629.SAMN05216266_1188"/>
<evidence type="ECO:0000313" key="3">
    <source>
        <dbReference type="Proteomes" id="UP000243799"/>
    </source>
</evidence>
<proteinExistence type="predicted"/>
<feature type="signal peptide" evidence="1">
    <location>
        <begin position="1"/>
        <end position="28"/>
    </location>
</feature>
<dbReference type="Proteomes" id="UP000243799">
    <property type="component" value="Unassembled WGS sequence"/>
</dbReference>
<sequence>MRIRHTGRRTSTLIAASAVAVLPFTVAACDIDGNAVSGGYQSDQIAVDSEYFADDKFVGETVNLDTTVTEVLTARSFVIDGGSWGDDSVLLLFVRDVDDVEEGAGVRVMGTVQRFSYAAYADQYELADAEKYEPYADEQFVVATTIASKGHGGET</sequence>
<reference evidence="3" key="1">
    <citation type="submission" date="2016-10" db="EMBL/GenBank/DDBJ databases">
        <authorList>
            <person name="Varghese N."/>
            <person name="Submissions S."/>
        </authorList>
    </citation>
    <scope>NUCLEOTIDE SEQUENCE [LARGE SCALE GENOMIC DNA]</scope>
    <source>
        <strain evidence="3">CGMCC 4.3568</strain>
    </source>
</reference>
<dbReference type="OrthoDB" id="3696716at2"/>
<protein>
    <submittedName>
        <fullName evidence="2">Uncharacterized protein</fullName>
    </submittedName>
</protein>
<dbReference type="RefSeq" id="WP_091676141.1">
    <property type="nucleotide sequence ID" value="NZ_FOKG01000018.1"/>
</dbReference>
<dbReference type="PROSITE" id="PS51257">
    <property type="entry name" value="PROKAR_LIPOPROTEIN"/>
    <property type="match status" value="1"/>
</dbReference>